<feature type="compositionally biased region" description="Basic and acidic residues" evidence="1">
    <location>
        <begin position="194"/>
        <end position="222"/>
    </location>
</feature>
<dbReference type="Pfam" id="PF00472">
    <property type="entry name" value="RF-1"/>
    <property type="match status" value="1"/>
</dbReference>
<dbReference type="PANTHER" id="PTHR11075">
    <property type="entry name" value="PEPTIDE CHAIN RELEASE FACTOR"/>
    <property type="match status" value="1"/>
</dbReference>
<dbReference type="GO" id="GO:0070126">
    <property type="term" value="P:mitochondrial translational termination"/>
    <property type="evidence" value="ECO:0007669"/>
    <property type="project" value="TreeGrafter"/>
</dbReference>
<evidence type="ECO:0000259" key="2">
    <source>
        <dbReference type="Pfam" id="PF00472"/>
    </source>
</evidence>
<dbReference type="GO" id="GO:0005762">
    <property type="term" value="C:mitochondrial large ribosomal subunit"/>
    <property type="evidence" value="ECO:0007669"/>
    <property type="project" value="TreeGrafter"/>
</dbReference>
<gene>
    <name evidence="3" type="ORF">CPB83DRAFT_847144</name>
</gene>
<dbReference type="SUPFAM" id="SSF110916">
    <property type="entry name" value="Peptidyl-tRNA hydrolase domain-like"/>
    <property type="match status" value="1"/>
</dbReference>
<evidence type="ECO:0000256" key="1">
    <source>
        <dbReference type="SAM" id="MobiDB-lite"/>
    </source>
</evidence>
<sequence length="239" mass="27197">MKLGNNLQKERDLYRREVVADPARKSHLPSSTMLALARRQQLPLFWVVKTHSLLYSPSFRRLRLIHSGLPKPPELSALATESDHVEALTWVKDFASPQNKIKRELVELSFSRSSGPGGQNVNKVNTKATLRCPINSSWIPRWAAHALVKNPHYVASSHSLLITSSVHRSQSQNIEECLKKLHSVILQAASDDIQKTASKEQQEKVDRLKKADNARRKTEKMNRSATKQHRKSNGRGWDY</sequence>
<dbReference type="PANTHER" id="PTHR11075:SF54">
    <property type="entry name" value="LARGE RIBOSOMAL SUBUNIT PROTEIN ML62"/>
    <property type="match status" value="1"/>
</dbReference>
<dbReference type="InterPro" id="IPR000352">
    <property type="entry name" value="Pep_chain_release_fac_I"/>
</dbReference>
<organism evidence="3 4">
    <name type="scientific">Crepidotus variabilis</name>
    <dbReference type="NCBI Taxonomy" id="179855"/>
    <lineage>
        <taxon>Eukaryota</taxon>
        <taxon>Fungi</taxon>
        <taxon>Dikarya</taxon>
        <taxon>Basidiomycota</taxon>
        <taxon>Agaricomycotina</taxon>
        <taxon>Agaricomycetes</taxon>
        <taxon>Agaricomycetidae</taxon>
        <taxon>Agaricales</taxon>
        <taxon>Agaricineae</taxon>
        <taxon>Crepidotaceae</taxon>
        <taxon>Crepidotus</taxon>
    </lineage>
</organism>
<accession>A0A9P6EQ55</accession>
<dbReference type="OrthoDB" id="270639at2759"/>
<proteinExistence type="predicted"/>
<evidence type="ECO:0000313" key="3">
    <source>
        <dbReference type="EMBL" id="KAF9532659.1"/>
    </source>
</evidence>
<keyword evidence="4" id="KW-1185">Reference proteome</keyword>
<feature type="region of interest" description="Disordered" evidence="1">
    <location>
        <begin position="194"/>
        <end position="239"/>
    </location>
</feature>
<dbReference type="InterPro" id="IPR052104">
    <property type="entry name" value="Mito_Release_Factor_mL62"/>
</dbReference>
<name>A0A9P6EQ55_9AGAR</name>
<dbReference type="Proteomes" id="UP000807306">
    <property type="component" value="Unassembled WGS sequence"/>
</dbReference>
<dbReference type="GO" id="GO:0004045">
    <property type="term" value="F:peptidyl-tRNA hydrolase activity"/>
    <property type="evidence" value="ECO:0007669"/>
    <property type="project" value="TreeGrafter"/>
</dbReference>
<dbReference type="EMBL" id="MU157831">
    <property type="protein sequence ID" value="KAF9532659.1"/>
    <property type="molecule type" value="Genomic_DNA"/>
</dbReference>
<dbReference type="Gene3D" id="3.30.160.20">
    <property type="match status" value="1"/>
</dbReference>
<protein>
    <submittedName>
        <fullName evidence="3">RF-1 domain-containing protein</fullName>
    </submittedName>
</protein>
<dbReference type="GO" id="GO:0016150">
    <property type="term" value="F:translation release factor activity, codon nonspecific"/>
    <property type="evidence" value="ECO:0007669"/>
    <property type="project" value="TreeGrafter"/>
</dbReference>
<dbReference type="AlphaFoldDB" id="A0A9P6EQ55"/>
<feature type="domain" description="Prokaryotic-type class I peptide chain release factors" evidence="2">
    <location>
        <begin position="100"/>
        <end position="230"/>
    </location>
</feature>
<comment type="caution">
    <text evidence="3">The sequence shown here is derived from an EMBL/GenBank/DDBJ whole genome shotgun (WGS) entry which is preliminary data.</text>
</comment>
<reference evidence="3" key="1">
    <citation type="submission" date="2020-11" db="EMBL/GenBank/DDBJ databases">
        <authorList>
            <consortium name="DOE Joint Genome Institute"/>
            <person name="Ahrendt S."/>
            <person name="Riley R."/>
            <person name="Andreopoulos W."/>
            <person name="Labutti K."/>
            <person name="Pangilinan J."/>
            <person name="Ruiz-Duenas F.J."/>
            <person name="Barrasa J.M."/>
            <person name="Sanchez-Garcia M."/>
            <person name="Camarero S."/>
            <person name="Miyauchi S."/>
            <person name="Serrano A."/>
            <person name="Linde D."/>
            <person name="Babiker R."/>
            <person name="Drula E."/>
            <person name="Ayuso-Fernandez I."/>
            <person name="Pacheco R."/>
            <person name="Padilla G."/>
            <person name="Ferreira P."/>
            <person name="Barriuso J."/>
            <person name="Kellner H."/>
            <person name="Castanera R."/>
            <person name="Alfaro M."/>
            <person name="Ramirez L."/>
            <person name="Pisabarro A.G."/>
            <person name="Kuo A."/>
            <person name="Tritt A."/>
            <person name="Lipzen A."/>
            <person name="He G."/>
            <person name="Yan M."/>
            <person name="Ng V."/>
            <person name="Cullen D."/>
            <person name="Martin F."/>
            <person name="Rosso M.-N."/>
            <person name="Henrissat B."/>
            <person name="Hibbett D."/>
            <person name="Martinez A.T."/>
            <person name="Grigoriev I.V."/>
        </authorList>
    </citation>
    <scope>NUCLEOTIDE SEQUENCE</scope>
    <source>
        <strain evidence="3">CBS 506.95</strain>
    </source>
</reference>
<evidence type="ECO:0000313" key="4">
    <source>
        <dbReference type="Proteomes" id="UP000807306"/>
    </source>
</evidence>